<sequence length="129" mass="12559">MNVTNNAISIAAQRDAFQGVGPFLGGPLPPPPSALSANLGGPAVSAVVGRASLVGTLSVPQTWAATATPAVNPAALALPNPATAPIPYDAVSQSIFGESLLGTLAGRGVSNVAAKLRTPSVVPKSPSAG</sequence>
<dbReference type="Proteomes" id="UP001056610">
    <property type="component" value="Chromosome"/>
</dbReference>
<keyword evidence="3" id="KW-1185">Reference proteome</keyword>
<accession>A0ABY4QQ22</accession>
<evidence type="ECO:0000313" key="2">
    <source>
        <dbReference type="EMBL" id="UQX13152.1"/>
    </source>
</evidence>
<gene>
    <name evidence="2" type="ORF">M5I08_15720</name>
</gene>
<dbReference type="Pfam" id="PF12484">
    <property type="entry name" value="PPE-SVP"/>
    <property type="match status" value="1"/>
</dbReference>
<feature type="domain" description="PPE family C-terminal" evidence="1">
    <location>
        <begin position="45"/>
        <end position="124"/>
    </location>
</feature>
<evidence type="ECO:0000259" key="1">
    <source>
        <dbReference type="Pfam" id="PF12484"/>
    </source>
</evidence>
<organism evidence="2 3">
    <name type="scientific">Candidatus Mycobacterium methanotrophicum</name>
    <dbReference type="NCBI Taxonomy" id="2943498"/>
    <lineage>
        <taxon>Bacteria</taxon>
        <taxon>Bacillati</taxon>
        <taxon>Actinomycetota</taxon>
        <taxon>Actinomycetes</taxon>
        <taxon>Mycobacteriales</taxon>
        <taxon>Mycobacteriaceae</taxon>
        <taxon>Mycobacterium</taxon>
    </lineage>
</organism>
<dbReference type="InterPro" id="IPR022171">
    <property type="entry name" value="PPE_C"/>
</dbReference>
<proteinExistence type="predicted"/>
<evidence type="ECO:0000313" key="3">
    <source>
        <dbReference type="Proteomes" id="UP001056610"/>
    </source>
</evidence>
<protein>
    <recommendedName>
        <fullName evidence="1">PPE family C-terminal domain-containing protein</fullName>
    </recommendedName>
</protein>
<dbReference type="EMBL" id="CP097320">
    <property type="protein sequence ID" value="UQX13152.1"/>
    <property type="molecule type" value="Genomic_DNA"/>
</dbReference>
<name>A0ABY4QQ22_9MYCO</name>
<reference evidence="2" key="1">
    <citation type="submission" date="2022-05" db="EMBL/GenBank/DDBJ databases">
        <title>A methanotrophic Mycobacterium dominates a cave microbial ecosystem.</title>
        <authorList>
            <person name="Van Spanning R.J.M."/>
            <person name="Guan Q."/>
            <person name="Melkonian C."/>
            <person name="Gallant J."/>
            <person name="Polerecky L."/>
            <person name="Flot J.-F."/>
            <person name="Brandt B.W."/>
            <person name="Braster M."/>
            <person name="Iturbe Espinoza P."/>
            <person name="Aerts J."/>
            <person name="Meima-Franke M."/>
            <person name="Piersma S.R."/>
            <person name="Bunduc C."/>
            <person name="Ummels R."/>
            <person name="Pain A."/>
            <person name="Fleming E.J."/>
            <person name="van der Wel N."/>
            <person name="Gherman V.D."/>
            <person name="Sarbu S.M."/>
            <person name="Bodelier P.L.E."/>
            <person name="Bitter W."/>
        </authorList>
    </citation>
    <scope>NUCLEOTIDE SEQUENCE</scope>
    <source>
        <strain evidence="2">Sulfur Cave</strain>
    </source>
</reference>